<keyword evidence="1" id="KW-0479">Metal-binding</keyword>
<dbReference type="InterPro" id="IPR047153">
    <property type="entry name" value="TRIM45/56/19-like"/>
</dbReference>
<protein>
    <recommendedName>
        <fullName evidence="4">B box-type domain-containing protein</fullName>
    </recommendedName>
</protein>
<dbReference type="PANTHER" id="PTHR25462">
    <property type="entry name" value="BONUS, ISOFORM C-RELATED"/>
    <property type="match status" value="1"/>
</dbReference>
<dbReference type="GO" id="GO:0061630">
    <property type="term" value="F:ubiquitin protein ligase activity"/>
    <property type="evidence" value="ECO:0007669"/>
    <property type="project" value="TreeGrafter"/>
</dbReference>
<evidence type="ECO:0000256" key="2">
    <source>
        <dbReference type="SAM" id="Coils"/>
    </source>
</evidence>
<dbReference type="Proteomes" id="UP000507470">
    <property type="component" value="Unassembled WGS sequence"/>
</dbReference>
<proteinExistence type="predicted"/>
<evidence type="ECO:0000259" key="4">
    <source>
        <dbReference type="PROSITE" id="PS50119"/>
    </source>
</evidence>
<dbReference type="EMBL" id="CACVKT020008427">
    <property type="protein sequence ID" value="CAC5415405.1"/>
    <property type="molecule type" value="Genomic_DNA"/>
</dbReference>
<dbReference type="InterPro" id="IPR000315">
    <property type="entry name" value="Znf_B-box"/>
</dbReference>
<keyword evidence="1" id="KW-0863">Zinc-finger</keyword>
<dbReference type="PANTHER" id="PTHR25462:SF296">
    <property type="entry name" value="MEIOTIC P26, ISOFORM F"/>
    <property type="match status" value="1"/>
</dbReference>
<reference evidence="5 6" key="1">
    <citation type="submission" date="2020-06" db="EMBL/GenBank/DDBJ databases">
        <authorList>
            <person name="Li R."/>
            <person name="Bekaert M."/>
        </authorList>
    </citation>
    <scope>NUCLEOTIDE SEQUENCE [LARGE SCALE GENOMIC DNA]</scope>
    <source>
        <strain evidence="6">wild</strain>
    </source>
</reference>
<keyword evidence="2" id="KW-0175">Coiled coil</keyword>
<gene>
    <name evidence="5" type="ORF">MCOR_48103</name>
</gene>
<dbReference type="Pfam" id="PF00643">
    <property type="entry name" value="zf-B_box"/>
    <property type="match status" value="1"/>
</dbReference>
<feature type="region of interest" description="Disordered" evidence="3">
    <location>
        <begin position="196"/>
        <end position="236"/>
    </location>
</feature>
<feature type="compositionally biased region" description="Basic residues" evidence="3">
    <location>
        <begin position="200"/>
        <end position="214"/>
    </location>
</feature>
<dbReference type="SUPFAM" id="SSF57845">
    <property type="entry name" value="B-box zinc-binding domain"/>
    <property type="match status" value="1"/>
</dbReference>
<dbReference type="GO" id="GO:0008270">
    <property type="term" value="F:zinc ion binding"/>
    <property type="evidence" value="ECO:0007669"/>
    <property type="project" value="UniProtKB-KW"/>
</dbReference>
<dbReference type="PROSITE" id="PS50119">
    <property type="entry name" value="ZF_BBOX"/>
    <property type="match status" value="1"/>
</dbReference>
<evidence type="ECO:0000256" key="1">
    <source>
        <dbReference type="PROSITE-ProRule" id="PRU00024"/>
    </source>
</evidence>
<sequence>MATSSPSCGVCDLRHITKPPIVWCTECDEGLCSECQEHHSLSKASRRHNVISINEYEKLPTDVLKITQYCSEHDEKFQIYCQKHECPCCSKCVVESHKGCQDIVNLDEVIHNAKTSNALCEIEETLVEVAENLQKIRQHQQDNLSTFKEKRKKIEKEIKQTRIKINNHLDKLQEDLMKQLNALEEKESSKHFQLLSLLDKKKKRNSRMPKKHWEHKATRNGPSDVSFNEENRRKHL</sequence>
<evidence type="ECO:0000313" key="6">
    <source>
        <dbReference type="Proteomes" id="UP000507470"/>
    </source>
</evidence>
<feature type="domain" description="B box-type" evidence="4">
    <location>
        <begin position="10"/>
        <end position="53"/>
    </location>
</feature>
<dbReference type="Gene3D" id="3.30.160.60">
    <property type="entry name" value="Classic Zinc Finger"/>
    <property type="match status" value="1"/>
</dbReference>
<dbReference type="CDD" id="cd19757">
    <property type="entry name" value="Bbox1"/>
    <property type="match status" value="1"/>
</dbReference>
<keyword evidence="1" id="KW-0862">Zinc</keyword>
<evidence type="ECO:0000313" key="5">
    <source>
        <dbReference type="EMBL" id="CAC5415405.1"/>
    </source>
</evidence>
<dbReference type="AlphaFoldDB" id="A0A6J8E7D7"/>
<name>A0A6J8E7D7_MYTCO</name>
<keyword evidence="6" id="KW-1185">Reference proteome</keyword>
<feature type="coiled-coil region" evidence="2">
    <location>
        <begin position="130"/>
        <end position="189"/>
    </location>
</feature>
<dbReference type="OrthoDB" id="6107045at2759"/>
<dbReference type="GO" id="GO:0005654">
    <property type="term" value="C:nucleoplasm"/>
    <property type="evidence" value="ECO:0007669"/>
    <property type="project" value="TreeGrafter"/>
</dbReference>
<evidence type="ECO:0000256" key="3">
    <source>
        <dbReference type="SAM" id="MobiDB-lite"/>
    </source>
</evidence>
<organism evidence="5 6">
    <name type="scientific">Mytilus coruscus</name>
    <name type="common">Sea mussel</name>
    <dbReference type="NCBI Taxonomy" id="42192"/>
    <lineage>
        <taxon>Eukaryota</taxon>
        <taxon>Metazoa</taxon>
        <taxon>Spiralia</taxon>
        <taxon>Lophotrochozoa</taxon>
        <taxon>Mollusca</taxon>
        <taxon>Bivalvia</taxon>
        <taxon>Autobranchia</taxon>
        <taxon>Pteriomorphia</taxon>
        <taxon>Mytilida</taxon>
        <taxon>Mytiloidea</taxon>
        <taxon>Mytilidae</taxon>
        <taxon>Mytilinae</taxon>
        <taxon>Mytilus</taxon>
    </lineage>
</organism>
<accession>A0A6J8E7D7</accession>